<dbReference type="InterPro" id="IPR006283">
    <property type="entry name" value="ThiL-like"/>
</dbReference>
<dbReference type="NCBIfam" id="TIGR01379">
    <property type="entry name" value="thiL"/>
    <property type="match status" value="1"/>
</dbReference>
<feature type="binding site" evidence="1">
    <location>
        <position position="94"/>
    </location>
    <ligand>
        <name>Mg(2+)</name>
        <dbReference type="ChEBI" id="CHEBI:18420"/>
        <label>2</label>
    </ligand>
</feature>
<feature type="binding site" evidence="1">
    <location>
        <position position="62"/>
    </location>
    <ligand>
        <name>Mg(2+)</name>
        <dbReference type="ChEBI" id="CHEBI:18420"/>
        <label>1</label>
    </ligand>
</feature>
<comment type="similarity">
    <text evidence="1">Belongs to the thiamine-monophosphate kinase family.</text>
</comment>
<keyword evidence="1" id="KW-0067">ATP-binding</keyword>
<dbReference type="Proteomes" id="UP001595690">
    <property type="component" value="Unassembled WGS sequence"/>
</dbReference>
<feature type="domain" description="PurM-like C-terminal" evidence="3">
    <location>
        <begin position="171"/>
        <end position="324"/>
    </location>
</feature>
<feature type="binding site" evidence="1">
    <location>
        <position position="94"/>
    </location>
    <ligand>
        <name>Mg(2+)</name>
        <dbReference type="ChEBI" id="CHEBI:18420"/>
        <label>4</label>
    </ligand>
</feature>
<feature type="domain" description="PurM-like N-terminal" evidence="2">
    <location>
        <begin position="45"/>
        <end position="158"/>
    </location>
</feature>
<gene>
    <name evidence="1 4" type="primary">thiL</name>
    <name evidence="4" type="ORF">ACFOWZ_47120</name>
</gene>
<dbReference type="SUPFAM" id="SSF55326">
    <property type="entry name" value="PurM N-terminal domain-like"/>
    <property type="match status" value="1"/>
</dbReference>
<dbReference type="Pfam" id="PF02769">
    <property type="entry name" value="AIRS_C"/>
    <property type="match status" value="1"/>
</dbReference>
<evidence type="ECO:0000259" key="3">
    <source>
        <dbReference type="Pfam" id="PF02769"/>
    </source>
</evidence>
<feature type="binding site" evidence="1">
    <location>
        <position position="63"/>
    </location>
    <ligand>
        <name>Mg(2+)</name>
        <dbReference type="ChEBI" id="CHEBI:18420"/>
        <label>1</label>
    </ligand>
</feature>
<keyword evidence="1" id="KW-0460">Magnesium</keyword>
<feature type="binding site" evidence="1">
    <location>
        <begin position="141"/>
        <end position="142"/>
    </location>
    <ligand>
        <name>ATP</name>
        <dbReference type="ChEBI" id="CHEBI:30616"/>
    </ligand>
</feature>
<dbReference type="Pfam" id="PF00586">
    <property type="entry name" value="AIRS"/>
    <property type="match status" value="1"/>
</dbReference>
<evidence type="ECO:0000256" key="1">
    <source>
        <dbReference type="HAMAP-Rule" id="MF_02128"/>
    </source>
</evidence>
<evidence type="ECO:0000313" key="4">
    <source>
        <dbReference type="EMBL" id="MFC3899085.1"/>
    </source>
</evidence>
<feature type="binding site" evidence="1">
    <location>
        <position position="341"/>
    </location>
    <ligand>
        <name>substrate</name>
    </ligand>
</feature>
<reference evidence="5" key="1">
    <citation type="journal article" date="2019" name="Int. J. Syst. Evol. Microbiol.">
        <title>The Global Catalogue of Microorganisms (GCM) 10K type strain sequencing project: providing services to taxonomists for standard genome sequencing and annotation.</title>
        <authorList>
            <consortium name="The Broad Institute Genomics Platform"/>
            <consortium name="The Broad Institute Genome Sequencing Center for Infectious Disease"/>
            <person name="Wu L."/>
            <person name="Ma J."/>
        </authorList>
    </citation>
    <scope>NUCLEOTIDE SEQUENCE [LARGE SCALE GENOMIC DNA]</scope>
    <source>
        <strain evidence="5">CGMCC 4.7405</strain>
    </source>
</reference>
<comment type="caution">
    <text evidence="1">Lacks conserved residue(s) required for the propagation of feature annotation.</text>
</comment>
<dbReference type="CDD" id="cd02194">
    <property type="entry name" value="ThiL"/>
    <property type="match status" value="1"/>
</dbReference>
<comment type="miscellaneous">
    <text evidence="1">Reaction mechanism of ThiL seems to utilize a direct, inline transfer of the gamma-phosphate of ATP to TMP rather than a phosphorylated enzyme intermediate.</text>
</comment>
<evidence type="ECO:0000313" key="5">
    <source>
        <dbReference type="Proteomes" id="UP001595690"/>
    </source>
</evidence>
<accession>A0ABV8CAK9</accession>
<dbReference type="InterPro" id="IPR016188">
    <property type="entry name" value="PurM-like_N"/>
</dbReference>
<name>A0ABV8CAK9_9PSEU</name>
<dbReference type="PANTHER" id="PTHR30270">
    <property type="entry name" value="THIAMINE-MONOPHOSPHATE KINASE"/>
    <property type="match status" value="1"/>
</dbReference>
<feature type="binding site" evidence="1">
    <location>
        <position position="63"/>
    </location>
    <ligand>
        <name>Mg(2+)</name>
        <dbReference type="ChEBI" id="CHEBI:18420"/>
        <label>2</label>
    </ligand>
</feature>
<feature type="binding site" evidence="1">
    <location>
        <position position="167"/>
    </location>
    <ligand>
        <name>ATP</name>
        <dbReference type="ChEBI" id="CHEBI:30616"/>
    </ligand>
</feature>
<dbReference type="GO" id="GO:0009030">
    <property type="term" value="F:thiamine-phosphate kinase activity"/>
    <property type="evidence" value="ECO:0007669"/>
    <property type="project" value="UniProtKB-EC"/>
</dbReference>
<dbReference type="EMBL" id="JBHRZI010000057">
    <property type="protein sequence ID" value="MFC3899085.1"/>
    <property type="molecule type" value="Genomic_DNA"/>
</dbReference>
<comment type="catalytic activity">
    <reaction evidence="1">
        <text>thiamine phosphate + ATP = thiamine diphosphate + ADP</text>
        <dbReference type="Rhea" id="RHEA:15913"/>
        <dbReference type="ChEBI" id="CHEBI:30616"/>
        <dbReference type="ChEBI" id="CHEBI:37575"/>
        <dbReference type="ChEBI" id="CHEBI:58937"/>
        <dbReference type="ChEBI" id="CHEBI:456216"/>
        <dbReference type="EC" id="2.7.4.16"/>
    </reaction>
</comment>
<feature type="binding site" evidence="1">
    <location>
        <position position="46"/>
    </location>
    <ligand>
        <name>Mg(2+)</name>
        <dbReference type="ChEBI" id="CHEBI:18420"/>
        <label>4</label>
    </ligand>
</feature>
<feature type="binding site" evidence="1">
    <location>
        <position position="237"/>
    </location>
    <ligand>
        <name>Mg(2+)</name>
        <dbReference type="ChEBI" id="CHEBI:18420"/>
        <label>3</label>
    </ligand>
</feature>
<dbReference type="HAMAP" id="MF_02128">
    <property type="entry name" value="TMP_kinase"/>
    <property type="match status" value="1"/>
</dbReference>
<protein>
    <recommendedName>
        <fullName evidence="1">Thiamine-monophosphate kinase</fullName>
        <shortName evidence="1">TMP kinase</shortName>
        <shortName evidence="1">Thiamine-phosphate kinase</shortName>
        <ecNumber evidence="1">2.7.4.16</ecNumber>
    </recommendedName>
</protein>
<dbReference type="InterPro" id="IPR036676">
    <property type="entry name" value="PurM-like_C_sf"/>
</dbReference>
<proteinExistence type="inferred from homology"/>
<feature type="binding site" evidence="1">
    <location>
        <position position="142"/>
    </location>
    <ligand>
        <name>Mg(2+)</name>
        <dbReference type="ChEBI" id="CHEBI:18420"/>
        <label>1</label>
    </ligand>
</feature>
<keyword evidence="1 4" id="KW-0808">Transferase</keyword>
<dbReference type="EC" id="2.7.4.16" evidence="1"/>
<dbReference type="Gene3D" id="3.30.1330.10">
    <property type="entry name" value="PurM-like, N-terminal domain"/>
    <property type="match status" value="1"/>
</dbReference>
<dbReference type="RefSeq" id="WP_382381082.1">
    <property type="nucleotide sequence ID" value="NZ_JBHRZI010000057.1"/>
</dbReference>
<keyword evidence="1" id="KW-0784">Thiamine biosynthesis</keyword>
<keyword evidence="1" id="KW-0547">Nucleotide-binding</keyword>
<dbReference type="InterPro" id="IPR036921">
    <property type="entry name" value="PurM-like_N_sf"/>
</dbReference>
<dbReference type="Gene3D" id="3.90.650.10">
    <property type="entry name" value="PurM-like C-terminal domain"/>
    <property type="match status" value="1"/>
</dbReference>
<feature type="binding site" evidence="1">
    <location>
        <position position="94"/>
    </location>
    <ligand>
        <name>Mg(2+)</name>
        <dbReference type="ChEBI" id="CHEBI:18420"/>
        <label>3</label>
    </ligand>
</feature>
<dbReference type="PANTHER" id="PTHR30270:SF3">
    <property type="entry name" value="THIAMINE-MONOPHOSPHATE KINASE"/>
    <property type="match status" value="1"/>
</dbReference>
<dbReference type="InterPro" id="IPR010918">
    <property type="entry name" value="PurM-like_C_dom"/>
</dbReference>
<feature type="binding site" evidence="1">
    <location>
        <position position="240"/>
    </location>
    <ligand>
        <name>Mg(2+)</name>
        <dbReference type="ChEBI" id="CHEBI:18420"/>
        <label>5</label>
    </ligand>
</feature>
<comment type="pathway">
    <text evidence="1">Cofactor biosynthesis; thiamine diphosphate biosynthesis; thiamine diphosphate from thiamine phosphate: step 1/1.</text>
</comment>
<keyword evidence="1" id="KW-0479">Metal-binding</keyword>
<feature type="binding site" evidence="1">
    <location>
        <position position="46"/>
    </location>
    <ligand>
        <name>Mg(2+)</name>
        <dbReference type="ChEBI" id="CHEBI:18420"/>
        <label>3</label>
    </ligand>
</feature>
<comment type="function">
    <text evidence="1">Catalyzes the ATP-dependent phosphorylation of thiamine-monophosphate (TMP) to form thiamine-pyrophosphate (TPP), the active form of vitamin B1.</text>
</comment>
<dbReference type="SUPFAM" id="SSF56042">
    <property type="entry name" value="PurM C-terminal domain-like"/>
    <property type="match status" value="1"/>
</dbReference>
<organism evidence="4 5">
    <name type="scientific">Lentzea rhizosphaerae</name>
    <dbReference type="NCBI Taxonomy" id="2041025"/>
    <lineage>
        <taxon>Bacteria</taxon>
        <taxon>Bacillati</taxon>
        <taxon>Actinomycetota</taxon>
        <taxon>Actinomycetes</taxon>
        <taxon>Pseudonocardiales</taxon>
        <taxon>Pseudonocardiaceae</taxon>
        <taxon>Lentzea</taxon>
    </lineage>
</organism>
<feature type="binding site" evidence="1">
    <location>
        <position position="239"/>
    </location>
    <ligand>
        <name>ATP</name>
        <dbReference type="ChEBI" id="CHEBI:30616"/>
    </ligand>
</feature>
<keyword evidence="5" id="KW-1185">Reference proteome</keyword>
<sequence length="350" mass="37234">MRSDEPTRLANIITSLFRDQSITTEQVVVDETSTVDLVAGADAQDDCAVFRMNGDQELVVGSDYVRGPKFRLCEMGYLSEYDLGHYLVAANVSDIAAMGAHPIGLLSVVRYPPDMTDDSFENLMQGIKDACAKFRCPNIGGDIGSAERLILSASALGTCRRGGALFRTGAKPGDLVCITSPTGLAGAAMEYLRAQRPCAIIDELHLETMLDSWRRPVARVDEGIALSACRRVTACQDTSDGLKATIECIASASGAGIAVFEDSVPVPEPAAAVARHLDLDPLGLVFGDSVDFELTFTAPSDAVDQLRNEIGLHVIGEVTDDTDVVLCRSDGGRTPLPGKAWKHTVDEAGG</sequence>
<dbReference type="PIRSF" id="PIRSF005303">
    <property type="entry name" value="Thiam_monoph_kin"/>
    <property type="match status" value="1"/>
</dbReference>
<evidence type="ECO:0000259" key="2">
    <source>
        <dbReference type="Pfam" id="PF00586"/>
    </source>
</evidence>
<comment type="caution">
    <text evidence="4">The sequence shown here is derived from an EMBL/GenBank/DDBJ whole genome shotgun (WGS) entry which is preliminary data.</text>
</comment>
<keyword evidence="1 4" id="KW-0418">Kinase</keyword>